<dbReference type="InterPro" id="IPR036638">
    <property type="entry name" value="HLH_DNA-bd_sf"/>
</dbReference>
<evidence type="ECO:0000313" key="7">
    <source>
        <dbReference type="EMBL" id="GMH28502.1"/>
    </source>
</evidence>
<evidence type="ECO:0000313" key="8">
    <source>
        <dbReference type="Proteomes" id="UP001279734"/>
    </source>
</evidence>
<dbReference type="GO" id="GO:0005634">
    <property type="term" value="C:nucleus"/>
    <property type="evidence" value="ECO:0007669"/>
    <property type="project" value="UniProtKB-SubCell"/>
</dbReference>
<keyword evidence="5" id="KW-0175">Coiled coil</keyword>
<protein>
    <recommendedName>
        <fullName evidence="6">BHLH domain-containing protein</fullName>
    </recommendedName>
</protein>
<feature type="domain" description="BHLH" evidence="6">
    <location>
        <begin position="74"/>
        <end position="123"/>
    </location>
</feature>
<accession>A0AAD3TGT8</accession>
<dbReference type="CDD" id="cd11393">
    <property type="entry name" value="bHLH_AtbHLH_like"/>
    <property type="match status" value="1"/>
</dbReference>
<dbReference type="Pfam" id="PF00010">
    <property type="entry name" value="HLH"/>
    <property type="match status" value="1"/>
</dbReference>
<dbReference type="EMBL" id="BSYO01000034">
    <property type="protein sequence ID" value="GMH28502.1"/>
    <property type="molecule type" value="Genomic_DNA"/>
</dbReference>
<dbReference type="SUPFAM" id="SSF47459">
    <property type="entry name" value="HLH, helix-loop-helix DNA-binding domain"/>
    <property type="match status" value="1"/>
</dbReference>
<dbReference type="Gene3D" id="4.10.280.10">
    <property type="entry name" value="Helix-loop-helix DNA-binding domain"/>
    <property type="match status" value="1"/>
</dbReference>
<evidence type="ECO:0000259" key="6">
    <source>
        <dbReference type="PROSITE" id="PS50888"/>
    </source>
</evidence>
<comment type="subcellular location">
    <subcellularLocation>
        <location evidence="1">Nucleus</location>
    </subcellularLocation>
</comment>
<evidence type="ECO:0000256" key="4">
    <source>
        <dbReference type="ARBA" id="ARBA00023242"/>
    </source>
</evidence>
<dbReference type="PANTHER" id="PTHR46665:SF6">
    <property type="entry name" value="TRANSCRIPTION FACTOR BHLH92"/>
    <property type="match status" value="1"/>
</dbReference>
<proteinExistence type="predicted"/>
<dbReference type="InterPro" id="IPR045239">
    <property type="entry name" value="bHLH95_bHLH"/>
</dbReference>
<dbReference type="GO" id="GO:0046983">
    <property type="term" value="F:protein dimerization activity"/>
    <property type="evidence" value="ECO:0007669"/>
    <property type="project" value="InterPro"/>
</dbReference>
<keyword evidence="8" id="KW-1185">Reference proteome</keyword>
<sequence>MFDPFFEDELQKIIFQRMIPIPISRSAFLPYTVGCTDQIGTEGRRSGPNLNRRIVEFLWRDWMRKVESIKPERERCYKHMMNERKRRKKQRDCYLALHSILPQGTKSDKSSIVQMAEKEIMGLKKRKEELEARISELQEELIGGNQEPREDEATAEIKVMVDNPSLGIDSLLGVLKCINSMGSAARFIQSHISDYELSAVLQIDSKSQVAAAEIKNALQRRLFQLGTKNSFVV</sequence>
<keyword evidence="4" id="KW-0539">Nucleus</keyword>
<name>A0AAD3TGT8_NEPGR</name>
<dbReference type="InterPro" id="IPR044658">
    <property type="entry name" value="bHLH92/bHLH041-like"/>
</dbReference>
<gene>
    <name evidence="7" type="ORF">Nepgr_030345</name>
</gene>
<evidence type="ECO:0000256" key="5">
    <source>
        <dbReference type="SAM" id="Coils"/>
    </source>
</evidence>
<evidence type="ECO:0000256" key="1">
    <source>
        <dbReference type="ARBA" id="ARBA00004123"/>
    </source>
</evidence>
<keyword evidence="2" id="KW-0805">Transcription regulation</keyword>
<evidence type="ECO:0000256" key="3">
    <source>
        <dbReference type="ARBA" id="ARBA00023163"/>
    </source>
</evidence>
<dbReference type="AlphaFoldDB" id="A0AAD3TGT8"/>
<dbReference type="PANTHER" id="PTHR46665">
    <property type="entry name" value="TRANSCRIPTION FACTOR BHLH041-RELATED-RELATED"/>
    <property type="match status" value="1"/>
</dbReference>
<feature type="coiled-coil region" evidence="5">
    <location>
        <begin position="113"/>
        <end position="147"/>
    </location>
</feature>
<dbReference type="InterPro" id="IPR011598">
    <property type="entry name" value="bHLH_dom"/>
</dbReference>
<dbReference type="PROSITE" id="PS50888">
    <property type="entry name" value="BHLH"/>
    <property type="match status" value="1"/>
</dbReference>
<organism evidence="7 8">
    <name type="scientific">Nepenthes gracilis</name>
    <name type="common">Slender pitcher plant</name>
    <dbReference type="NCBI Taxonomy" id="150966"/>
    <lineage>
        <taxon>Eukaryota</taxon>
        <taxon>Viridiplantae</taxon>
        <taxon>Streptophyta</taxon>
        <taxon>Embryophyta</taxon>
        <taxon>Tracheophyta</taxon>
        <taxon>Spermatophyta</taxon>
        <taxon>Magnoliopsida</taxon>
        <taxon>eudicotyledons</taxon>
        <taxon>Gunneridae</taxon>
        <taxon>Pentapetalae</taxon>
        <taxon>Caryophyllales</taxon>
        <taxon>Nepenthaceae</taxon>
        <taxon>Nepenthes</taxon>
    </lineage>
</organism>
<reference evidence="7" key="1">
    <citation type="submission" date="2023-05" db="EMBL/GenBank/DDBJ databases">
        <title>Nepenthes gracilis genome sequencing.</title>
        <authorList>
            <person name="Fukushima K."/>
        </authorList>
    </citation>
    <scope>NUCLEOTIDE SEQUENCE</scope>
    <source>
        <strain evidence="7">SING2019-196</strain>
    </source>
</reference>
<dbReference type="Proteomes" id="UP001279734">
    <property type="component" value="Unassembled WGS sequence"/>
</dbReference>
<dbReference type="SMART" id="SM00353">
    <property type="entry name" value="HLH"/>
    <property type="match status" value="1"/>
</dbReference>
<comment type="caution">
    <text evidence="7">The sequence shown here is derived from an EMBL/GenBank/DDBJ whole genome shotgun (WGS) entry which is preliminary data.</text>
</comment>
<keyword evidence="3" id="KW-0804">Transcription</keyword>
<evidence type="ECO:0000256" key="2">
    <source>
        <dbReference type="ARBA" id="ARBA00023015"/>
    </source>
</evidence>